<keyword evidence="3 6" id="KW-0732">Signal</keyword>
<feature type="signal peptide" evidence="6">
    <location>
        <begin position="1"/>
        <end position="24"/>
    </location>
</feature>
<proteinExistence type="predicted"/>
<organism evidence="8 9">
    <name type="scientific">Anaeromyxobacter oryzae</name>
    <dbReference type="NCBI Taxonomy" id="2918170"/>
    <lineage>
        <taxon>Bacteria</taxon>
        <taxon>Pseudomonadati</taxon>
        <taxon>Myxococcota</taxon>
        <taxon>Myxococcia</taxon>
        <taxon>Myxococcales</taxon>
        <taxon>Cystobacterineae</taxon>
        <taxon>Anaeromyxobacteraceae</taxon>
        <taxon>Anaeromyxobacter</taxon>
    </lineage>
</organism>
<evidence type="ECO:0000313" key="9">
    <source>
        <dbReference type="Proteomes" id="UP001162891"/>
    </source>
</evidence>
<accession>A0ABN6MZQ9</accession>
<comment type="subcellular location">
    <subcellularLocation>
        <location evidence="1">Secreted</location>
    </subcellularLocation>
</comment>
<evidence type="ECO:0000256" key="1">
    <source>
        <dbReference type="ARBA" id="ARBA00004613"/>
    </source>
</evidence>
<dbReference type="InterPro" id="IPR022409">
    <property type="entry name" value="PKD/Chitinase_dom"/>
</dbReference>
<keyword evidence="9" id="KW-1185">Reference proteome</keyword>
<dbReference type="RefSeq" id="WP_263009828.1">
    <property type="nucleotide sequence ID" value="NZ_AP025591.1"/>
</dbReference>
<dbReference type="Pfam" id="PF22352">
    <property type="entry name" value="K319L-like_PKD"/>
    <property type="match status" value="1"/>
</dbReference>
<feature type="domain" description="PKD/Chitinase" evidence="7">
    <location>
        <begin position="148"/>
        <end position="232"/>
    </location>
</feature>
<reference evidence="9" key="1">
    <citation type="journal article" date="2022" name="Int. J. Syst. Evol. Microbiol.">
        <title>Anaeromyxobacter oryzae sp. nov., Anaeromyxobacter diazotrophicus sp. nov. and Anaeromyxobacter paludicola sp. nov., isolated from paddy soils.</title>
        <authorList>
            <person name="Itoh H."/>
            <person name="Xu Z."/>
            <person name="Mise K."/>
            <person name="Masuda Y."/>
            <person name="Ushijima N."/>
            <person name="Hayakawa C."/>
            <person name="Shiratori Y."/>
            <person name="Senoo K."/>
        </authorList>
    </citation>
    <scope>NUCLEOTIDE SEQUENCE [LARGE SCALE GENOMIC DNA]</scope>
    <source>
        <strain evidence="9">Red232</strain>
    </source>
</reference>
<feature type="chain" id="PRO_5045903488" description="PKD/Chitinase domain-containing protein" evidence="6">
    <location>
        <begin position="25"/>
        <end position="1032"/>
    </location>
</feature>
<evidence type="ECO:0000256" key="3">
    <source>
        <dbReference type="ARBA" id="ARBA00022729"/>
    </source>
</evidence>
<feature type="domain" description="PKD/Chitinase" evidence="7">
    <location>
        <begin position="671"/>
        <end position="752"/>
    </location>
</feature>
<dbReference type="EMBL" id="AP025591">
    <property type="protein sequence ID" value="BDG05279.1"/>
    <property type="molecule type" value="Genomic_DNA"/>
</dbReference>
<dbReference type="InterPro" id="IPR035986">
    <property type="entry name" value="PKD_dom_sf"/>
</dbReference>
<evidence type="ECO:0000313" key="8">
    <source>
        <dbReference type="EMBL" id="BDG05279.1"/>
    </source>
</evidence>
<protein>
    <recommendedName>
        <fullName evidence="7">PKD/Chitinase domain-containing protein</fullName>
    </recommendedName>
</protein>
<dbReference type="InterPro" id="IPR029865">
    <property type="entry name" value="KIAA0319-like"/>
</dbReference>
<sequence length="1032" mass="103284">MDLQRHLRVALAVFAGALAMPAKAGMGLGGNSAPVVDSVSFGTDPVPATAVTSIRCAAHETDSGHVRQFRFTVSGGTLPGGGTVATVDVTPASPATGAITWTTPGPGAVSVTCEALDDDTGGFGGANAWSAPFTVAVTTVVSTPPPVVDRVTGPSADLFPGARAALSVEAHDPAGGTLSYAWTATAGTIQAVGPTATWTAPASPGTYVATVTVSSTTGLGAAATITLPVVLAGYEGSLAATPGAPQRLAVSPSGELYVVDAMKGQLLAVSRRGDPMGAYPLPGRPVAVAFGADELFVSLADGRLLALDPGTGRILRAQALGAVAVALACDPSTGVVWTAERELNRVRALRPDGSVAAVLTTAGATPLVAPAALAVDAAHGTVWVALLSNESGPLVHAFTLGGAYVRSIVGFGGGAGQVTRTGGLAVDGAGQVYVADVFQGHVQVVTAAGVPVATLGSFGTAPGQLQQPADVAVLPGSDVVVLNQGAGRLERYGTGAPLPTCPGDSDCDGMPDVWELLHGLDPSWAGDALLDVDHDGLTDLAEYLLGTNPDDPDSDGDGVPDGAEIAAGSNPLDPSDHRPTLVVPGPKESDPGLVRFTATLSGPAGCTVVWRQRLGPPVLLRGAGGLTPSFVGRTAGRYQLEGVATCGGVQTAPAVLEATIRNVPPRPDPGRMLVVADGDRVALDGRGSSDANGDELRFEWDQTLGPPLSTSARGPVLPLRPRQPGFFELQLTAVDPGGASASREVPLLVLSRTAETPTAIVSTPVTGPVGEAIALDATGSTGPAGALSWSWAQVDGAAVVLDAADGSRPTFFAARPGHYAFEATVTAGPLRSPPARVDVYVSAGEALPLARVAPVPATVPVGEPILLDGSRSAAAGGGVLAHRWRQRQGPAAGLTDADRPIASAVPFEPGIHAFELVVAEGEAVSLPATVTVLASAPGRAPPVAVAAGPGTAWAGALVTLDASGSGGPAVKYRWTQVGGPWVALDGATAQKATFTPRSAGLYVFELEVDRGGIRGAPATVSVLVFSDGSVTP</sequence>
<feature type="domain" description="PKD/Chitinase" evidence="7">
    <location>
        <begin position="758"/>
        <end position="842"/>
    </location>
</feature>
<dbReference type="PANTHER" id="PTHR46182">
    <property type="entry name" value="FI19480P1"/>
    <property type="match status" value="1"/>
</dbReference>
<dbReference type="SMART" id="SM00089">
    <property type="entry name" value="PKD"/>
    <property type="match status" value="4"/>
</dbReference>
<evidence type="ECO:0000256" key="2">
    <source>
        <dbReference type="ARBA" id="ARBA00022525"/>
    </source>
</evidence>
<name>A0ABN6MZQ9_9BACT</name>
<feature type="region of interest" description="Disordered" evidence="5">
    <location>
        <begin position="543"/>
        <end position="589"/>
    </location>
</feature>
<dbReference type="Proteomes" id="UP001162891">
    <property type="component" value="Chromosome"/>
</dbReference>
<evidence type="ECO:0000256" key="5">
    <source>
        <dbReference type="SAM" id="MobiDB-lite"/>
    </source>
</evidence>
<dbReference type="InterPro" id="IPR011042">
    <property type="entry name" value="6-blade_b-propeller_TolB-like"/>
</dbReference>
<dbReference type="CDD" id="cd00146">
    <property type="entry name" value="PKD"/>
    <property type="match status" value="1"/>
</dbReference>
<dbReference type="SUPFAM" id="SSF63829">
    <property type="entry name" value="Calcium-dependent phosphotriesterase"/>
    <property type="match status" value="1"/>
</dbReference>
<dbReference type="SUPFAM" id="SSF49299">
    <property type="entry name" value="PKD domain"/>
    <property type="match status" value="3"/>
</dbReference>
<evidence type="ECO:0000256" key="6">
    <source>
        <dbReference type="SAM" id="SignalP"/>
    </source>
</evidence>
<dbReference type="Gene3D" id="2.120.10.30">
    <property type="entry name" value="TolB, C-terminal domain"/>
    <property type="match status" value="2"/>
</dbReference>
<dbReference type="Pfam" id="PF18884">
    <property type="entry name" value="TSP3_bac"/>
    <property type="match status" value="1"/>
</dbReference>
<dbReference type="PANTHER" id="PTHR46182:SF2">
    <property type="entry name" value="FI19480P1"/>
    <property type="match status" value="1"/>
</dbReference>
<gene>
    <name evidence="8" type="ORF">AMOR_42750</name>
</gene>
<dbReference type="Gene3D" id="2.60.40.10">
    <property type="entry name" value="Immunoglobulins"/>
    <property type="match status" value="5"/>
</dbReference>
<feature type="domain" description="PKD/Chitinase" evidence="7">
    <location>
        <begin position="945"/>
        <end position="1025"/>
    </location>
</feature>
<keyword evidence="2" id="KW-0964">Secreted</keyword>
<dbReference type="InterPro" id="IPR013783">
    <property type="entry name" value="Ig-like_fold"/>
</dbReference>
<evidence type="ECO:0000256" key="4">
    <source>
        <dbReference type="ARBA" id="ARBA00022837"/>
    </source>
</evidence>
<keyword evidence="4" id="KW-0106">Calcium</keyword>
<evidence type="ECO:0000259" key="7">
    <source>
        <dbReference type="SMART" id="SM00089"/>
    </source>
</evidence>
<dbReference type="InterPro" id="IPR059100">
    <property type="entry name" value="TSP3_bac"/>
</dbReference>